<evidence type="ECO:0000256" key="7">
    <source>
        <dbReference type="ARBA" id="ARBA00022842"/>
    </source>
</evidence>
<protein>
    <submittedName>
        <fullName evidence="11">Endonuclease/exonuclease/phosphatase family metal-dependent hydrolase</fullName>
    </submittedName>
</protein>
<dbReference type="GO" id="GO:0006281">
    <property type="term" value="P:DNA repair"/>
    <property type="evidence" value="ECO:0007669"/>
    <property type="project" value="UniProtKB-KW"/>
</dbReference>
<accession>A0A9X0YMW9</accession>
<dbReference type="Proteomes" id="UP001138672">
    <property type="component" value="Unassembled WGS sequence"/>
</dbReference>
<evidence type="ECO:0000256" key="1">
    <source>
        <dbReference type="ARBA" id="ARBA00001936"/>
    </source>
</evidence>
<feature type="domain" description="Endonuclease/exonuclease/phosphatase" evidence="10">
    <location>
        <begin position="103"/>
        <end position="333"/>
    </location>
</feature>
<dbReference type="InterPro" id="IPR036691">
    <property type="entry name" value="Endo/exonu/phosph_ase_sf"/>
</dbReference>
<evidence type="ECO:0000313" key="13">
    <source>
        <dbReference type="Proteomes" id="UP001138672"/>
    </source>
</evidence>
<evidence type="ECO:0000256" key="6">
    <source>
        <dbReference type="ARBA" id="ARBA00022801"/>
    </source>
</evidence>
<evidence type="ECO:0000256" key="2">
    <source>
        <dbReference type="ARBA" id="ARBA00001946"/>
    </source>
</evidence>
<dbReference type="GO" id="GO:0046872">
    <property type="term" value="F:metal ion binding"/>
    <property type="evidence" value="ECO:0007669"/>
    <property type="project" value="UniProtKB-KW"/>
</dbReference>
<dbReference type="InterPro" id="IPR005135">
    <property type="entry name" value="Endo/exonuclease/phosphatase"/>
</dbReference>
<comment type="caution">
    <text evidence="11">The sequence shown here is derived from an EMBL/GenBank/DDBJ whole genome shotgun (WGS) entry which is preliminary data.</text>
</comment>
<dbReference type="PANTHER" id="PTHR15822:SF4">
    <property type="entry name" value="TYROSYL-DNA PHOSPHODIESTERASE 2"/>
    <property type="match status" value="1"/>
</dbReference>
<dbReference type="InterPro" id="IPR051547">
    <property type="entry name" value="TDP2-like"/>
</dbReference>
<keyword evidence="14" id="KW-1185">Reference proteome</keyword>
<dbReference type="GO" id="GO:0004519">
    <property type="term" value="F:endonuclease activity"/>
    <property type="evidence" value="ECO:0007669"/>
    <property type="project" value="UniProtKB-KW"/>
</dbReference>
<keyword evidence="9" id="KW-0812">Transmembrane</keyword>
<dbReference type="GO" id="GO:0016787">
    <property type="term" value="F:hydrolase activity"/>
    <property type="evidence" value="ECO:0007669"/>
    <property type="project" value="UniProtKB-KW"/>
</dbReference>
<keyword evidence="9" id="KW-0472">Membrane</keyword>
<keyword evidence="4" id="KW-0479">Metal-binding</keyword>
<keyword evidence="9" id="KW-1133">Transmembrane helix</keyword>
<sequence length="343" mass="39681">MGKLNGIDKFIFFINSVLATLLLLSYILPYFPPKHFAFLSVLSLTVPVLIIVNVLFALYWLLKLKRQMILSLLVLVFGYFYMGTLFKFSGTTESKSADELSVMSYNVRLFNIYNWIPDADTGLDISRFIKKEQPDILSLQEYHPNNKSIDFSSYKYNYIQLAGEKNQFGQAIFSQFPIVNTGSVKFPNTPNNAIFADVVKDEDTIRVYNIHLQSLRINTEVEELRKQDSQRLLKSIGHSFAMQQEQTELFLAHKNTCKYKMIITGDLNNTAYSYVYRKIRGDLDDTFKEAGNGFGKTFNFKFFPVRIDFIFADDADFNIKSFKTFNNEVHSDHYPIMTTLSLH</sequence>
<keyword evidence="6 11" id="KW-0378">Hydrolase</keyword>
<evidence type="ECO:0000259" key="10">
    <source>
        <dbReference type="Pfam" id="PF03372"/>
    </source>
</evidence>
<evidence type="ECO:0000313" key="14">
    <source>
        <dbReference type="Proteomes" id="UP001231587"/>
    </source>
</evidence>
<dbReference type="PANTHER" id="PTHR15822">
    <property type="entry name" value="TRAF AND TNF RECEPTOR-ASSOCIATED PROTEIN"/>
    <property type="match status" value="1"/>
</dbReference>
<dbReference type="SUPFAM" id="SSF56219">
    <property type="entry name" value="DNase I-like"/>
    <property type="match status" value="1"/>
</dbReference>
<dbReference type="OrthoDB" id="635146at2"/>
<evidence type="ECO:0000313" key="11">
    <source>
        <dbReference type="EMBL" id="MBP1840162.1"/>
    </source>
</evidence>
<organism evidence="11 13">
    <name type="scientific">Formosa algae</name>
    <dbReference type="NCBI Taxonomy" id="225843"/>
    <lineage>
        <taxon>Bacteria</taxon>
        <taxon>Pseudomonadati</taxon>
        <taxon>Bacteroidota</taxon>
        <taxon>Flavobacteriia</taxon>
        <taxon>Flavobacteriales</taxon>
        <taxon>Flavobacteriaceae</taxon>
        <taxon>Formosa</taxon>
    </lineage>
</organism>
<feature type="transmembrane region" description="Helical" evidence="9">
    <location>
        <begin position="12"/>
        <end position="31"/>
    </location>
</feature>
<evidence type="ECO:0000256" key="9">
    <source>
        <dbReference type="SAM" id="Phobius"/>
    </source>
</evidence>
<reference evidence="11" key="1">
    <citation type="submission" date="2021-03" db="EMBL/GenBank/DDBJ databases">
        <title>Genomic Encyclopedia of Type Strains, Phase IV (KMG-IV): sequencing the most valuable type-strain genomes for metagenomic binning, comparative biology and taxonomic classification.</title>
        <authorList>
            <person name="Goeker M."/>
        </authorList>
    </citation>
    <scope>NUCLEOTIDE SEQUENCE</scope>
    <source>
        <strain evidence="11">DSM 15523</strain>
        <strain evidence="12 14">DSM 16476</strain>
    </source>
</reference>
<dbReference type="CDD" id="cd09084">
    <property type="entry name" value="EEP-2"/>
    <property type="match status" value="1"/>
</dbReference>
<keyword evidence="7" id="KW-0460">Magnesium</keyword>
<dbReference type="AlphaFoldDB" id="A0A9X0YMW9"/>
<dbReference type="RefSeq" id="WP_057782239.1">
    <property type="nucleotide sequence ID" value="NZ_JAGGJQ010000005.1"/>
</dbReference>
<comment type="cofactor">
    <cofactor evidence="2">
        <name>Mg(2+)</name>
        <dbReference type="ChEBI" id="CHEBI:18420"/>
    </cofactor>
</comment>
<keyword evidence="3" id="KW-0540">Nuclease</keyword>
<proteinExistence type="predicted"/>
<keyword evidence="5" id="KW-0227">DNA damage</keyword>
<keyword evidence="11" id="KW-0255">Endonuclease</keyword>
<evidence type="ECO:0000256" key="5">
    <source>
        <dbReference type="ARBA" id="ARBA00022763"/>
    </source>
</evidence>
<evidence type="ECO:0000256" key="3">
    <source>
        <dbReference type="ARBA" id="ARBA00022722"/>
    </source>
</evidence>
<dbReference type="Gene3D" id="3.60.10.10">
    <property type="entry name" value="Endonuclease/exonuclease/phosphatase"/>
    <property type="match status" value="1"/>
</dbReference>
<evidence type="ECO:0000256" key="4">
    <source>
        <dbReference type="ARBA" id="ARBA00022723"/>
    </source>
</evidence>
<gene>
    <name evidence="11" type="ORF">J2Z56_002089</name>
    <name evidence="12" type="ORF">J2Z57_002213</name>
</gene>
<feature type="transmembrane region" description="Helical" evidence="9">
    <location>
        <begin position="37"/>
        <end position="62"/>
    </location>
</feature>
<evidence type="ECO:0000313" key="12">
    <source>
        <dbReference type="EMBL" id="MDQ0335762.1"/>
    </source>
</evidence>
<dbReference type="EMBL" id="JAUSUU010000006">
    <property type="protein sequence ID" value="MDQ0335762.1"/>
    <property type="molecule type" value="Genomic_DNA"/>
</dbReference>
<dbReference type="Pfam" id="PF03372">
    <property type="entry name" value="Exo_endo_phos"/>
    <property type="match status" value="1"/>
</dbReference>
<evidence type="ECO:0000256" key="8">
    <source>
        <dbReference type="ARBA" id="ARBA00023204"/>
    </source>
</evidence>
<name>A0A9X0YMW9_9FLAO</name>
<feature type="transmembrane region" description="Helical" evidence="9">
    <location>
        <begin position="69"/>
        <end position="86"/>
    </location>
</feature>
<dbReference type="EMBL" id="JAGGJQ010000005">
    <property type="protein sequence ID" value="MBP1840162.1"/>
    <property type="molecule type" value="Genomic_DNA"/>
</dbReference>
<comment type="cofactor">
    <cofactor evidence="1">
        <name>Mn(2+)</name>
        <dbReference type="ChEBI" id="CHEBI:29035"/>
    </cofactor>
</comment>
<keyword evidence="8" id="KW-0234">DNA repair</keyword>
<dbReference type="Proteomes" id="UP001231587">
    <property type="component" value="Unassembled WGS sequence"/>
</dbReference>